<keyword evidence="1" id="KW-0732">Signal</keyword>
<evidence type="ECO:0000256" key="1">
    <source>
        <dbReference type="SAM" id="SignalP"/>
    </source>
</evidence>
<dbReference type="OrthoDB" id="513595at2759"/>
<accession>Q6PJ41</accession>
<dbReference type="ChiTaRS" id="YLPM1">
    <property type="organism name" value="human"/>
</dbReference>
<reference evidence="2" key="1">
    <citation type="journal article" date="2004" name="Genome Res.">
        <title>The status, quality, and expansion of the NIH full-length cDNA project: the Mammalian Gene Collection (MGC).</title>
        <authorList>
            <consortium name="The MGC Project Team"/>
            <person name="Gerhard D.S."/>
            <person name="Wagner L."/>
            <person name="Feingold E.A."/>
            <person name="Shenmen C.M."/>
            <person name="Grouse L.H."/>
            <person name="Schuler G."/>
            <person name="Klein S.L."/>
            <person name="Old S."/>
            <person name="Rasooly R."/>
            <person name="Good P."/>
            <person name="Guyer M."/>
            <person name="Peck A.M."/>
            <person name="Derge J.G."/>
            <person name="Lipman D."/>
            <person name="Collins F.S."/>
            <person name="Jang W."/>
            <person name="Sherry S."/>
            <person name="Feolo M."/>
            <person name="Misquitta L."/>
            <person name="Lee E."/>
            <person name="Rotmistrovsky K."/>
            <person name="Greenhut S.F."/>
            <person name="Schaefer C.F."/>
            <person name="Buetow K."/>
            <person name="Bonner T.I."/>
            <person name="Haussler D."/>
            <person name="Kent J."/>
            <person name="Kiekhaus M."/>
            <person name="Furey T."/>
            <person name="Brent M."/>
            <person name="Prange C."/>
            <person name="Schreiber K."/>
            <person name="Shapiro N."/>
            <person name="Bhat N.K."/>
            <person name="Hopkins R.F."/>
            <person name="Hsie F."/>
            <person name="Driscoll T."/>
            <person name="Soares M.B."/>
            <person name="Casavant T.L."/>
            <person name="Scheetz T.E."/>
            <person name="Brown-stein M.J."/>
            <person name="Usdin T.B."/>
            <person name="Toshiyuki S."/>
            <person name="Carninci P."/>
            <person name="Piao Y."/>
            <person name="Dudekula D.B."/>
            <person name="Ko M.S."/>
            <person name="Kawakami K."/>
            <person name="Suzuki Y."/>
            <person name="Sugano S."/>
            <person name="Gruber C.E."/>
            <person name="Smith M.R."/>
            <person name="Simmons B."/>
            <person name="Moore T."/>
            <person name="Waterman R."/>
            <person name="Johnson S.L."/>
            <person name="Ruan Y."/>
            <person name="Wei C.L."/>
            <person name="Mathavan S."/>
            <person name="Gunaratne P.H."/>
            <person name="Wu J."/>
            <person name="Garcia A.M."/>
            <person name="Hulyk S.W."/>
            <person name="Fuh E."/>
            <person name="Yuan Y."/>
            <person name="Sneed A."/>
            <person name="Kowis C."/>
            <person name="Hodgson A."/>
            <person name="Muzny D.M."/>
            <person name="McPherson J."/>
            <person name="Gibbs R.A."/>
            <person name="Fahey J."/>
            <person name="Helton E."/>
            <person name="Ketteman M."/>
            <person name="Madan A."/>
            <person name="Rodrigues S."/>
            <person name="Sanchez A."/>
            <person name="Whiting M."/>
            <person name="Madari A."/>
            <person name="Young A.C."/>
            <person name="Wetherby K.D."/>
            <person name="Granite S.J."/>
            <person name="Kwong P.N."/>
            <person name="Brinkley C.P."/>
            <person name="Pearson R.L."/>
            <person name="Bouffard G.G."/>
            <person name="Blakesly R.W."/>
            <person name="Green E.D."/>
            <person name="Dickson M.C."/>
            <person name="Rodriguez A.C."/>
            <person name="Grimwood J."/>
            <person name="Schmutz J."/>
            <person name="Myers R.M."/>
            <person name="Butterfield Y.S."/>
            <person name="Griffith M."/>
            <person name="Griffith O.L."/>
            <person name="Krzywinski M.I."/>
            <person name="Liao N."/>
            <person name="Morin R."/>
            <person name="Morrin R."/>
            <person name="Palmquist D."/>
            <person name="Petrescu A.S."/>
            <person name="Skalska U."/>
            <person name="Smailus D.E."/>
            <person name="Stott J.M."/>
            <person name="Schnerch A."/>
            <person name="Schein J.E."/>
            <person name="Jones S.J."/>
            <person name="Holt R.A."/>
            <person name="Baross A."/>
            <person name="Marra M.A."/>
            <person name="Clifton S."/>
            <person name="Makowski K.A."/>
            <person name="Bosak S."/>
            <person name="Malek J."/>
        </authorList>
    </citation>
    <scope>NUCLEOTIDE SEQUENCE [LARGE SCALE MRNA]</scope>
    <source>
        <tissue evidence="2">Ovary</tissue>
    </source>
</reference>
<sequence>MIMILVLLSLGRRGSDGQTWKRRRMQIGKGP</sequence>
<organism evidence="2">
    <name type="scientific">Homo sapiens</name>
    <name type="common">Human</name>
    <dbReference type="NCBI Taxonomy" id="9606"/>
    <lineage>
        <taxon>Eukaryota</taxon>
        <taxon>Metazoa</taxon>
        <taxon>Chordata</taxon>
        <taxon>Craniata</taxon>
        <taxon>Vertebrata</taxon>
        <taxon>Euteleostomi</taxon>
        <taxon>Mammalia</taxon>
        <taxon>Eutheria</taxon>
        <taxon>Euarchontoglires</taxon>
        <taxon>Primates</taxon>
        <taxon>Haplorrhini</taxon>
        <taxon>Catarrhini</taxon>
        <taxon>Hominidae</taxon>
        <taxon>Homo</taxon>
    </lineage>
</organism>
<proteinExistence type="evidence at transcript level"/>
<dbReference type="PeptideAtlas" id="Q6PJ41"/>
<feature type="signal peptide" evidence="1">
    <location>
        <begin position="1"/>
        <end position="17"/>
    </location>
</feature>
<gene>
    <name evidence="2" type="primary">YLPM1</name>
</gene>
<dbReference type="EMBL" id="BC023570">
    <property type="protein sequence ID" value="AAH23570.1"/>
    <property type="molecule type" value="mRNA"/>
</dbReference>
<dbReference type="AlphaFoldDB" id="Q6PJ41"/>
<feature type="chain" id="PRO_5004279527" evidence="1">
    <location>
        <begin position="18"/>
        <end position="31"/>
    </location>
</feature>
<evidence type="ECO:0000313" key="2">
    <source>
        <dbReference type="EMBL" id="AAH23570.1"/>
    </source>
</evidence>
<protein>
    <submittedName>
        <fullName evidence="2">YLPM1 protein</fullName>
    </submittedName>
</protein>
<name>Q6PJ41_HUMAN</name>